<dbReference type="GO" id="GO:0005886">
    <property type="term" value="C:plasma membrane"/>
    <property type="evidence" value="ECO:0007669"/>
    <property type="project" value="InterPro"/>
</dbReference>
<dbReference type="PROSITE" id="PS50268">
    <property type="entry name" value="CADHERIN_2"/>
    <property type="match status" value="1"/>
</dbReference>
<dbReference type="PROSITE" id="PS00232">
    <property type="entry name" value="CADHERIN_1"/>
    <property type="match status" value="1"/>
</dbReference>
<protein>
    <submittedName>
        <fullName evidence="3">Cadherin, putative</fullName>
    </submittedName>
</protein>
<dbReference type="Gene3D" id="2.60.40.60">
    <property type="entry name" value="Cadherins"/>
    <property type="match status" value="1"/>
</dbReference>
<dbReference type="Proteomes" id="UP000008820">
    <property type="component" value="Chromosome 3"/>
</dbReference>
<keyword evidence="2" id="KW-0472">Membrane</keyword>
<dbReference type="InterPro" id="IPR002126">
    <property type="entry name" value="Cadherin-like_dom"/>
</dbReference>
<reference evidence="3" key="2">
    <citation type="submission" date="2020-05" db="UniProtKB">
        <authorList>
            <consortium name="EnsemblMetazoa"/>
        </authorList>
    </citation>
    <scope>IDENTIFICATION</scope>
    <source>
        <strain evidence="3">LVP_AGWG</strain>
    </source>
</reference>
<dbReference type="AlphaFoldDB" id="A0A6I8T9W4"/>
<evidence type="ECO:0000313" key="4">
    <source>
        <dbReference type="Proteomes" id="UP000008820"/>
    </source>
</evidence>
<dbReference type="EnsemblMetazoa" id="AAEL007299-RC">
    <property type="protein sequence ID" value="AAEL007299-PC"/>
    <property type="gene ID" value="AAEL007299"/>
</dbReference>
<dbReference type="GO" id="GO:0005509">
    <property type="term" value="F:calcium ion binding"/>
    <property type="evidence" value="ECO:0007669"/>
    <property type="project" value="UniProtKB-UniRule"/>
</dbReference>
<dbReference type="GO" id="GO:0007156">
    <property type="term" value="P:homophilic cell adhesion via plasma membrane adhesion molecules"/>
    <property type="evidence" value="ECO:0007669"/>
    <property type="project" value="InterPro"/>
</dbReference>
<comment type="subcellular location">
    <subcellularLocation>
        <location evidence="1">Membrane</location>
    </subcellularLocation>
</comment>
<evidence type="ECO:0000256" key="2">
    <source>
        <dbReference type="ARBA" id="ARBA00023136"/>
    </source>
</evidence>
<evidence type="ECO:0000256" key="1">
    <source>
        <dbReference type="ARBA" id="ARBA00004370"/>
    </source>
</evidence>
<reference evidence="3 4" key="1">
    <citation type="submission" date="2017-06" db="EMBL/GenBank/DDBJ databases">
        <title>Aedes aegypti genome working group (AGWG) sequencing and assembly.</title>
        <authorList>
            <consortium name="Aedes aegypti Genome Working Group (AGWG)"/>
            <person name="Matthews B.J."/>
        </authorList>
    </citation>
    <scope>NUCLEOTIDE SEQUENCE [LARGE SCALE GENOMIC DNA]</scope>
    <source>
        <strain evidence="3 4">LVP_AGWG</strain>
    </source>
</reference>
<evidence type="ECO:0000313" key="3">
    <source>
        <dbReference type="EnsemblMetazoa" id="AAEL007299-PC"/>
    </source>
</evidence>
<accession>A0A6I8T9W4</accession>
<name>A0A6I8T9W4_AEDAE</name>
<dbReference type="OrthoDB" id="6250271at2759"/>
<proteinExistence type="predicted"/>
<dbReference type="FunFam" id="2.60.40.60:FF:000262">
    <property type="entry name" value="protocadherin-23 isoform X2"/>
    <property type="match status" value="1"/>
</dbReference>
<organism evidence="3 4">
    <name type="scientific">Aedes aegypti</name>
    <name type="common">Yellowfever mosquito</name>
    <name type="synonym">Culex aegypti</name>
    <dbReference type="NCBI Taxonomy" id="7159"/>
    <lineage>
        <taxon>Eukaryota</taxon>
        <taxon>Metazoa</taxon>
        <taxon>Ecdysozoa</taxon>
        <taxon>Arthropoda</taxon>
        <taxon>Hexapoda</taxon>
        <taxon>Insecta</taxon>
        <taxon>Pterygota</taxon>
        <taxon>Neoptera</taxon>
        <taxon>Endopterygota</taxon>
        <taxon>Diptera</taxon>
        <taxon>Nematocera</taxon>
        <taxon>Culicoidea</taxon>
        <taxon>Culicidae</taxon>
        <taxon>Culicinae</taxon>
        <taxon>Aedini</taxon>
        <taxon>Aedes</taxon>
        <taxon>Stegomyia</taxon>
    </lineage>
</organism>
<dbReference type="CDD" id="cd11304">
    <property type="entry name" value="Cadherin_repeat"/>
    <property type="match status" value="1"/>
</dbReference>
<keyword evidence="4" id="KW-1185">Reference proteome</keyword>
<sequence length="161" mass="17361">MWKTGAFIILGLCFVKAQIHLIDSRCYLAEGGSAENFLASEDAAVGSVLGTLGINGDPKTDISLSLREKDSPVTIAPLSKNIILSKPLDKEGLEGPASVYVNVICDRRMSNDPSFLIPVNIRVTDVNDNSPAWIGAPYVVNISEVTIVGTRNHNGKHSWLQ</sequence>
<gene>
    <name evidence="3" type="primary">5569008</name>
</gene>
<dbReference type="InterPro" id="IPR020894">
    <property type="entry name" value="Cadherin_CS"/>
</dbReference>